<dbReference type="InterPro" id="IPR008752">
    <property type="entry name" value="Peptidase_M11"/>
</dbReference>
<dbReference type="EMBL" id="HBGK01051357">
    <property type="protein sequence ID" value="CAD9311312.1"/>
    <property type="molecule type" value="Transcribed_RNA"/>
</dbReference>
<reference evidence="4" key="1">
    <citation type="submission" date="2021-01" db="EMBL/GenBank/DDBJ databases">
        <authorList>
            <person name="Corre E."/>
            <person name="Pelletier E."/>
            <person name="Niang G."/>
            <person name="Scheremetjew M."/>
            <person name="Finn R."/>
            <person name="Kale V."/>
            <person name="Holt S."/>
            <person name="Cochrane G."/>
            <person name="Meng A."/>
            <person name="Brown T."/>
            <person name="Cohen L."/>
        </authorList>
    </citation>
    <scope>NUCLEOTIDE SEQUENCE</scope>
    <source>
        <strain evidence="4">CCMP 410</strain>
    </source>
</reference>
<evidence type="ECO:0000256" key="1">
    <source>
        <dbReference type="SAM" id="MobiDB-lite"/>
    </source>
</evidence>
<dbReference type="SUPFAM" id="SSF55486">
    <property type="entry name" value="Metalloproteases ('zincins'), catalytic domain"/>
    <property type="match status" value="1"/>
</dbReference>
<keyword evidence="2" id="KW-0732">Signal</keyword>
<organism evidence="4">
    <name type="scientific">Grammatophora oceanica</name>
    <dbReference type="NCBI Taxonomy" id="210454"/>
    <lineage>
        <taxon>Eukaryota</taxon>
        <taxon>Sar</taxon>
        <taxon>Stramenopiles</taxon>
        <taxon>Ochrophyta</taxon>
        <taxon>Bacillariophyta</taxon>
        <taxon>Fragilariophyceae</taxon>
        <taxon>Fragilariophycidae</taxon>
        <taxon>Rhabdonematales</taxon>
        <taxon>Grammatophoraceae</taxon>
        <taxon>Grammatophora</taxon>
    </lineage>
</organism>
<name>A0A7S1VTZ0_9STRA</name>
<evidence type="ECO:0000313" key="4">
    <source>
        <dbReference type="EMBL" id="CAD9311312.1"/>
    </source>
</evidence>
<evidence type="ECO:0000256" key="2">
    <source>
        <dbReference type="SAM" id="SignalP"/>
    </source>
</evidence>
<feature type="chain" id="PRO_5031024431" description="Peptidase M11 gametolysin domain-containing protein" evidence="2">
    <location>
        <begin position="30"/>
        <end position="621"/>
    </location>
</feature>
<feature type="region of interest" description="Disordered" evidence="1">
    <location>
        <begin position="558"/>
        <end position="621"/>
    </location>
</feature>
<accession>A0A7S1VTZ0</accession>
<evidence type="ECO:0000259" key="3">
    <source>
        <dbReference type="Pfam" id="PF05548"/>
    </source>
</evidence>
<dbReference type="Gene3D" id="3.40.390.10">
    <property type="entry name" value="Collagenase (Catalytic Domain)"/>
    <property type="match status" value="1"/>
</dbReference>
<feature type="signal peptide" evidence="2">
    <location>
        <begin position="1"/>
        <end position="29"/>
    </location>
</feature>
<dbReference type="Pfam" id="PF05548">
    <property type="entry name" value="Peptidase_M11"/>
    <property type="match status" value="1"/>
</dbReference>
<protein>
    <recommendedName>
        <fullName evidence="3">Peptidase M11 gametolysin domain-containing protein</fullName>
    </recommendedName>
</protein>
<feature type="compositionally biased region" description="Basic and acidic residues" evidence="1">
    <location>
        <begin position="598"/>
        <end position="621"/>
    </location>
</feature>
<dbReference type="AlphaFoldDB" id="A0A7S1VTZ0"/>
<dbReference type="InterPro" id="IPR024079">
    <property type="entry name" value="MetalloPept_cat_dom_sf"/>
</dbReference>
<gene>
    <name evidence="4" type="ORF">GOCE00092_LOCUS27050</name>
</gene>
<feature type="domain" description="Peptidase M11 gametolysin" evidence="3">
    <location>
        <begin position="160"/>
        <end position="351"/>
    </location>
</feature>
<proteinExistence type="predicted"/>
<dbReference type="GO" id="GO:0008237">
    <property type="term" value="F:metallopeptidase activity"/>
    <property type="evidence" value="ECO:0007669"/>
    <property type="project" value="InterPro"/>
</dbReference>
<sequence length="621" mass="68339">MMVHLVRATTRTTLLLLLVVALVTTSVESSKQHVNNKNKGNLRRKTEDACLYCTMYILDVQMEDHSVHPDTVYRCELEDDGVMYTIEPPQSYLEANPDPVDDIIGARVCVEQGVADASTNLITSGNGVVRTVERRRHRQLAKNSGDSTILVVRVKDGRGTGPVVSMNQLEGAHFGNSQYPVSVVSQYRDCSNGKLRYRPASDIGAQGGVIEVQVDFSFEGANVYSSEAAVLRQVNARLAPYGKSMQSWDHVSFCVPGGSKTNTDGGGGWLAYAYPFGRTSWFNNKWCDSLSAVVHEFGHNLGLLHSGGDASASGVELEYGDQSSMMGFSYLEKSKPQMCFNAEKSQQLGWYNDKILTVNKFPWTGHLNPMVDYGMSNAHQVILKVGASTMIHFNAATKANRGTREYANTIIVSKNLGTVKGRSYTSNVLAALNPGGFIIVENTYIIEACNDAVVRSESSSRPSYAKMSIRWSHEASSCDQEVDPNEPGGVQTPYTPPSPITYTNACLDMVDFNFNGVRYNDCDDLARSYRNFISECAHPNSIPSWYCPARCNQCGSRSGGADPLAQTATAPIVQKEDSVRRRTTTTTTTNRRRGANQESRRHALGEGKVRLETSLREEEEN</sequence>